<evidence type="ECO:0000313" key="3">
    <source>
        <dbReference type="Proteomes" id="UP000557872"/>
    </source>
</evidence>
<comment type="caution">
    <text evidence="2">The sequence shown here is derived from an EMBL/GenBank/DDBJ whole genome shotgun (WGS) entry which is preliminary data.</text>
</comment>
<name>A0A851GKB9_9BACT</name>
<dbReference type="RefSeq" id="WP_178935268.1">
    <property type="nucleotide sequence ID" value="NZ_JACBAZ010000037.1"/>
</dbReference>
<feature type="coiled-coil region" evidence="1">
    <location>
        <begin position="18"/>
        <end position="45"/>
    </location>
</feature>
<evidence type="ECO:0000313" key="2">
    <source>
        <dbReference type="EMBL" id="NWK57786.1"/>
    </source>
</evidence>
<sequence length="206" mass="24094">MKITVLILGGILSLYACNGKSEEIVNNAEIDIANVEQRVRSYITNNETQCVTLYRCRGDDSEYLSVRIRNDAIEVQTSKVGNAGDVKYYRFLHAKSIEDNILTHLKEGLKEGYDLKNEDLFYTFDIEYYDKKPSQDLTRIKLSLKMMDRYLIFYGLGRCSLIDGETTKLRCKVVDYDLAKELIERRYKEFRRLKYIKIHPAQSRSK</sequence>
<evidence type="ECO:0008006" key="4">
    <source>
        <dbReference type="Google" id="ProtNLM"/>
    </source>
</evidence>
<dbReference type="EMBL" id="JACBAZ010000037">
    <property type="protein sequence ID" value="NWK57786.1"/>
    <property type="molecule type" value="Genomic_DNA"/>
</dbReference>
<gene>
    <name evidence="2" type="ORF">HW115_19360</name>
</gene>
<proteinExistence type="predicted"/>
<reference evidence="2 3" key="1">
    <citation type="submission" date="2020-07" db="EMBL/GenBank/DDBJ databases">
        <title>Roseicoccus Jingziensis gen. nov., sp. nov., isolated from coastal seawater.</title>
        <authorList>
            <person name="Feng X."/>
        </authorList>
    </citation>
    <scope>NUCLEOTIDE SEQUENCE [LARGE SCALE GENOMIC DNA]</scope>
    <source>
        <strain evidence="2 3">N1E253</strain>
    </source>
</reference>
<keyword evidence="3" id="KW-1185">Reference proteome</keyword>
<protein>
    <recommendedName>
        <fullName evidence="4">Lipoprotein</fullName>
    </recommendedName>
</protein>
<keyword evidence="1" id="KW-0175">Coiled coil</keyword>
<dbReference type="AlphaFoldDB" id="A0A851GKB9"/>
<evidence type="ECO:0000256" key="1">
    <source>
        <dbReference type="SAM" id="Coils"/>
    </source>
</evidence>
<dbReference type="Proteomes" id="UP000557872">
    <property type="component" value="Unassembled WGS sequence"/>
</dbReference>
<organism evidence="2 3">
    <name type="scientific">Oceaniferula marina</name>
    <dbReference type="NCBI Taxonomy" id="2748318"/>
    <lineage>
        <taxon>Bacteria</taxon>
        <taxon>Pseudomonadati</taxon>
        <taxon>Verrucomicrobiota</taxon>
        <taxon>Verrucomicrobiia</taxon>
        <taxon>Verrucomicrobiales</taxon>
        <taxon>Verrucomicrobiaceae</taxon>
        <taxon>Oceaniferula</taxon>
    </lineage>
</organism>
<accession>A0A851GKB9</accession>
<dbReference type="PROSITE" id="PS51257">
    <property type="entry name" value="PROKAR_LIPOPROTEIN"/>
    <property type="match status" value="1"/>
</dbReference>